<protein>
    <recommendedName>
        <fullName evidence="4">Chitin-binding type-3 domain-containing protein</fullName>
    </recommendedName>
</protein>
<evidence type="ECO:0000313" key="6">
    <source>
        <dbReference type="Proteomes" id="UP000604481"/>
    </source>
</evidence>
<keyword evidence="1" id="KW-0378">Hydrolase</keyword>
<reference evidence="5 6" key="1">
    <citation type="submission" date="2020-10" db="EMBL/GenBank/DDBJ databases">
        <title>The genome sequence of Chitinilyticum litopenaei 4Y14.</title>
        <authorList>
            <person name="Liu Y."/>
        </authorList>
    </citation>
    <scope>NUCLEOTIDE SEQUENCE [LARGE SCALE GENOMIC DNA]</scope>
    <source>
        <strain evidence="5 6">4Y14</strain>
    </source>
</reference>
<evidence type="ECO:0000256" key="1">
    <source>
        <dbReference type="ARBA" id="ARBA00022801"/>
    </source>
</evidence>
<sequence length="138" mass="15435">MGRASRVLLLLLLGGVSALALAAQPWREGRHYSAGERVSYHGRDYVARQGHEAAKGANWNPEAAASLWEPVQQNLRPEPGGSWQEGRHYRKGQFVSYQGRVYRALQDHEAVKGANWNPRQAPSLWEPVDDGKQPRLGK</sequence>
<dbReference type="InterPro" id="IPR003610">
    <property type="entry name" value="CBM5/12"/>
</dbReference>
<dbReference type="SMART" id="SM00495">
    <property type="entry name" value="ChtBD3"/>
    <property type="match status" value="2"/>
</dbReference>
<organism evidence="5 6">
    <name type="scientific">Chitinilyticum piscinae</name>
    <dbReference type="NCBI Taxonomy" id="2866724"/>
    <lineage>
        <taxon>Bacteria</taxon>
        <taxon>Pseudomonadati</taxon>
        <taxon>Pseudomonadota</taxon>
        <taxon>Betaproteobacteria</taxon>
        <taxon>Neisseriales</taxon>
        <taxon>Chitinibacteraceae</taxon>
        <taxon>Chitinilyticum</taxon>
    </lineage>
</organism>
<feature type="compositionally biased region" description="Basic and acidic residues" evidence="2">
    <location>
        <begin position="129"/>
        <end position="138"/>
    </location>
</feature>
<name>A0A8J7K9B1_9NEIS</name>
<feature type="signal peptide" evidence="3">
    <location>
        <begin position="1"/>
        <end position="22"/>
    </location>
</feature>
<keyword evidence="3" id="KW-0732">Signal</keyword>
<dbReference type="SUPFAM" id="SSF51055">
    <property type="entry name" value="Carbohydrate binding domain"/>
    <property type="match status" value="2"/>
</dbReference>
<evidence type="ECO:0000256" key="2">
    <source>
        <dbReference type="SAM" id="MobiDB-lite"/>
    </source>
</evidence>
<dbReference type="GO" id="GO:0005975">
    <property type="term" value="P:carbohydrate metabolic process"/>
    <property type="evidence" value="ECO:0007669"/>
    <property type="project" value="InterPro"/>
</dbReference>
<evidence type="ECO:0000313" key="5">
    <source>
        <dbReference type="EMBL" id="MBE9611008.1"/>
    </source>
</evidence>
<dbReference type="Pfam" id="PF02839">
    <property type="entry name" value="CBM_5_12"/>
    <property type="match status" value="2"/>
</dbReference>
<evidence type="ECO:0000256" key="3">
    <source>
        <dbReference type="SAM" id="SignalP"/>
    </source>
</evidence>
<feature type="region of interest" description="Disordered" evidence="2">
    <location>
        <begin position="113"/>
        <end position="138"/>
    </location>
</feature>
<accession>A0A8J7K9B1</accession>
<dbReference type="EMBL" id="JADFUA010000018">
    <property type="protein sequence ID" value="MBE9611008.1"/>
    <property type="molecule type" value="Genomic_DNA"/>
</dbReference>
<feature type="domain" description="Chitin-binding type-3" evidence="4">
    <location>
        <begin position="23"/>
        <end position="71"/>
    </location>
</feature>
<feature type="chain" id="PRO_5035311209" description="Chitin-binding type-3 domain-containing protein" evidence="3">
    <location>
        <begin position="23"/>
        <end position="138"/>
    </location>
</feature>
<dbReference type="Gene3D" id="2.10.10.20">
    <property type="entry name" value="Carbohydrate-binding module superfamily 5/12"/>
    <property type="match status" value="2"/>
</dbReference>
<dbReference type="AlphaFoldDB" id="A0A8J7K9B1"/>
<comment type="caution">
    <text evidence="5">The sequence shown here is derived from an EMBL/GenBank/DDBJ whole genome shotgun (WGS) entry which is preliminary data.</text>
</comment>
<proteinExistence type="predicted"/>
<dbReference type="InterPro" id="IPR036573">
    <property type="entry name" value="CBM_sf_5/12"/>
</dbReference>
<dbReference type="CDD" id="cd12214">
    <property type="entry name" value="ChiA1_BD"/>
    <property type="match status" value="2"/>
</dbReference>
<evidence type="ECO:0000259" key="4">
    <source>
        <dbReference type="SMART" id="SM00495"/>
    </source>
</evidence>
<feature type="domain" description="Chitin-binding type-3" evidence="4">
    <location>
        <begin position="80"/>
        <end position="128"/>
    </location>
</feature>
<dbReference type="GO" id="GO:0005576">
    <property type="term" value="C:extracellular region"/>
    <property type="evidence" value="ECO:0007669"/>
    <property type="project" value="InterPro"/>
</dbReference>
<dbReference type="RefSeq" id="WP_194117526.1">
    <property type="nucleotide sequence ID" value="NZ_JADFUA010000018.1"/>
</dbReference>
<dbReference type="Proteomes" id="UP000604481">
    <property type="component" value="Unassembled WGS sequence"/>
</dbReference>
<gene>
    <name evidence="5" type="ORF">INR99_16940</name>
</gene>
<dbReference type="GO" id="GO:0030246">
    <property type="term" value="F:carbohydrate binding"/>
    <property type="evidence" value="ECO:0007669"/>
    <property type="project" value="InterPro"/>
</dbReference>
<keyword evidence="6" id="KW-1185">Reference proteome</keyword>
<dbReference type="GO" id="GO:0004553">
    <property type="term" value="F:hydrolase activity, hydrolyzing O-glycosyl compounds"/>
    <property type="evidence" value="ECO:0007669"/>
    <property type="project" value="InterPro"/>
</dbReference>